<reference evidence="2" key="1">
    <citation type="journal article" date="2015" name="MBio">
        <title>Genome-Resolved Metagenomic Analysis Reveals Roles for Candidate Phyla and Other Microbial Community Members in Biogeochemical Transformations in Oil Reservoirs.</title>
        <authorList>
            <person name="Hu P."/>
            <person name="Tom L."/>
            <person name="Singh A."/>
            <person name="Thomas B.C."/>
            <person name="Baker B.J."/>
            <person name="Piceno Y.M."/>
            <person name="Andersen G.L."/>
            <person name="Banfield J.F."/>
        </authorList>
    </citation>
    <scope>NUCLEOTIDE SEQUENCE [LARGE SCALE GENOMIC DNA]</scope>
</reference>
<accession>A0A101E1T6</accession>
<dbReference type="EMBL" id="LGEX01000009">
    <property type="protein sequence ID" value="KUK07229.1"/>
    <property type="molecule type" value="Genomic_DNA"/>
</dbReference>
<organism evidence="1 2">
    <name type="scientific">Archaeoglobus fulgidus</name>
    <dbReference type="NCBI Taxonomy" id="2234"/>
    <lineage>
        <taxon>Archaea</taxon>
        <taxon>Methanobacteriati</taxon>
        <taxon>Methanobacteriota</taxon>
        <taxon>Archaeoglobi</taxon>
        <taxon>Archaeoglobales</taxon>
        <taxon>Archaeoglobaceae</taxon>
        <taxon>Archaeoglobus</taxon>
    </lineage>
</organism>
<protein>
    <submittedName>
        <fullName evidence="1">Uncharacterized protein</fullName>
    </submittedName>
</protein>
<dbReference type="Proteomes" id="UP000054015">
    <property type="component" value="Unassembled WGS sequence"/>
</dbReference>
<feature type="non-terminal residue" evidence="1">
    <location>
        <position position="89"/>
    </location>
</feature>
<evidence type="ECO:0000313" key="1">
    <source>
        <dbReference type="EMBL" id="KUK07229.1"/>
    </source>
</evidence>
<comment type="caution">
    <text evidence="1">The sequence shown here is derived from an EMBL/GenBank/DDBJ whole genome shotgun (WGS) entry which is preliminary data.</text>
</comment>
<sequence>MIEFAYSLKNDPKKAFDEIRSKAENLDFRPNLAIVYLTEHLQKDAKVFKFDFETLCVPVEGFITPDGVWTRGCLCMFADIDYTLNVFRG</sequence>
<gene>
    <name evidence="1" type="ORF">XD48_0492</name>
</gene>
<name>A0A101E1T6_ARCFL</name>
<dbReference type="PATRIC" id="fig|2234.7.peg.2396"/>
<proteinExistence type="predicted"/>
<dbReference type="AlphaFoldDB" id="A0A101E1T6"/>
<evidence type="ECO:0000313" key="2">
    <source>
        <dbReference type="Proteomes" id="UP000054015"/>
    </source>
</evidence>